<comment type="caution">
    <text evidence="3">The sequence shown here is derived from an EMBL/GenBank/DDBJ whole genome shotgun (WGS) entry which is preliminary data.</text>
</comment>
<reference evidence="3 4" key="1">
    <citation type="submission" date="2019-07" db="EMBL/GenBank/DDBJ databases">
        <title>Quadrisphaera sp. strain DD2A genome sequencing and assembly.</title>
        <authorList>
            <person name="Kim I."/>
        </authorList>
    </citation>
    <scope>NUCLEOTIDE SEQUENCE [LARGE SCALE GENOMIC DNA]</scope>
    <source>
        <strain evidence="3 4">DD2A</strain>
    </source>
</reference>
<feature type="region of interest" description="Disordered" evidence="1">
    <location>
        <begin position="1"/>
        <end position="32"/>
    </location>
</feature>
<proteinExistence type="predicted"/>
<feature type="compositionally biased region" description="Basic and acidic residues" evidence="1">
    <location>
        <begin position="232"/>
        <end position="248"/>
    </location>
</feature>
<dbReference type="SUPFAM" id="SSF54427">
    <property type="entry name" value="NTF2-like"/>
    <property type="match status" value="1"/>
</dbReference>
<dbReference type="OrthoDB" id="4941530at2"/>
<dbReference type="Proteomes" id="UP000321234">
    <property type="component" value="Unassembled WGS sequence"/>
</dbReference>
<sequence length="306" mass="32740">MDVQSSTVHRGRVPLRGRRPARVRPSQPSPAPLVLPCSTTGGPLRRPGGVVTACGLPVVTLQELADRLERVETELAVHRSAADHCIGAAQEDLARFASTWTADALWDAPGDDPDDDEHRFRGLDAITAAVKGQRDASPRVQHATADHTVERDSRDPDAATGRRDVVVTVQLPNGRWVLGGGVYEDRCERAAGVWRIADRCGPCGVPPTCSPFRSATAPPASESLSRHPPGGRADHHRAGARLTRDQPPGRRLSRRAGSEVRLAPCRHQRSPTRRRACPPATSRTCTRAARTRGASPTAGTSSASAP</sequence>
<feature type="compositionally biased region" description="Basic and acidic residues" evidence="1">
    <location>
        <begin position="144"/>
        <end position="161"/>
    </location>
</feature>
<protein>
    <submittedName>
        <fullName evidence="3">Nuclear transport factor 2 family protein</fullName>
    </submittedName>
</protein>
<dbReference type="Pfam" id="PF13577">
    <property type="entry name" value="SnoaL_4"/>
    <property type="match status" value="1"/>
</dbReference>
<name>A0A5C8ZM99_9ACTN</name>
<gene>
    <name evidence="3" type="ORF">FMM08_03090</name>
</gene>
<feature type="compositionally biased region" description="Basic residues" evidence="1">
    <location>
        <begin position="9"/>
        <end position="22"/>
    </location>
</feature>
<dbReference type="Gene3D" id="3.10.450.50">
    <property type="match status" value="1"/>
</dbReference>
<keyword evidence="4" id="KW-1185">Reference proteome</keyword>
<dbReference type="EMBL" id="VKAC01000001">
    <property type="protein sequence ID" value="TXR58313.1"/>
    <property type="molecule type" value="Genomic_DNA"/>
</dbReference>
<evidence type="ECO:0000313" key="4">
    <source>
        <dbReference type="Proteomes" id="UP000321234"/>
    </source>
</evidence>
<evidence type="ECO:0000259" key="2">
    <source>
        <dbReference type="Pfam" id="PF13577"/>
    </source>
</evidence>
<dbReference type="InterPro" id="IPR037401">
    <property type="entry name" value="SnoaL-like"/>
</dbReference>
<evidence type="ECO:0000313" key="3">
    <source>
        <dbReference type="EMBL" id="TXR58313.1"/>
    </source>
</evidence>
<feature type="domain" description="SnoaL-like" evidence="2">
    <location>
        <begin position="69"/>
        <end position="199"/>
    </location>
</feature>
<feature type="region of interest" description="Disordered" evidence="1">
    <location>
        <begin position="212"/>
        <end position="306"/>
    </location>
</feature>
<dbReference type="AlphaFoldDB" id="A0A5C8ZM99"/>
<evidence type="ECO:0000256" key="1">
    <source>
        <dbReference type="SAM" id="MobiDB-lite"/>
    </source>
</evidence>
<feature type="region of interest" description="Disordered" evidence="1">
    <location>
        <begin position="134"/>
        <end position="161"/>
    </location>
</feature>
<organism evidence="3 4">
    <name type="scientific">Quadrisphaera setariae</name>
    <dbReference type="NCBI Taxonomy" id="2593304"/>
    <lineage>
        <taxon>Bacteria</taxon>
        <taxon>Bacillati</taxon>
        <taxon>Actinomycetota</taxon>
        <taxon>Actinomycetes</taxon>
        <taxon>Kineosporiales</taxon>
        <taxon>Kineosporiaceae</taxon>
        <taxon>Quadrisphaera</taxon>
    </lineage>
</organism>
<accession>A0A5C8ZM99</accession>
<feature type="compositionally biased region" description="Low complexity" evidence="1">
    <location>
        <begin position="280"/>
        <end position="306"/>
    </location>
</feature>
<feature type="compositionally biased region" description="Basic residues" evidence="1">
    <location>
        <begin position="264"/>
        <end position="276"/>
    </location>
</feature>
<dbReference type="InterPro" id="IPR032710">
    <property type="entry name" value="NTF2-like_dom_sf"/>
</dbReference>